<dbReference type="AlphaFoldDB" id="A0AAV4TX75"/>
<keyword evidence="2" id="KW-1185">Reference proteome</keyword>
<reference evidence="1 2" key="1">
    <citation type="submission" date="2021-06" db="EMBL/GenBank/DDBJ databases">
        <title>Caerostris extrusa draft genome.</title>
        <authorList>
            <person name="Kono N."/>
            <person name="Arakawa K."/>
        </authorList>
    </citation>
    <scope>NUCLEOTIDE SEQUENCE [LARGE SCALE GENOMIC DNA]</scope>
</reference>
<comment type="caution">
    <text evidence="1">The sequence shown here is derived from an EMBL/GenBank/DDBJ whole genome shotgun (WGS) entry which is preliminary data.</text>
</comment>
<evidence type="ECO:0000313" key="1">
    <source>
        <dbReference type="EMBL" id="GIY49779.1"/>
    </source>
</evidence>
<name>A0AAV4TX75_CAEEX</name>
<organism evidence="1 2">
    <name type="scientific">Caerostris extrusa</name>
    <name type="common">Bark spider</name>
    <name type="synonym">Caerostris bankana</name>
    <dbReference type="NCBI Taxonomy" id="172846"/>
    <lineage>
        <taxon>Eukaryota</taxon>
        <taxon>Metazoa</taxon>
        <taxon>Ecdysozoa</taxon>
        <taxon>Arthropoda</taxon>
        <taxon>Chelicerata</taxon>
        <taxon>Arachnida</taxon>
        <taxon>Araneae</taxon>
        <taxon>Araneomorphae</taxon>
        <taxon>Entelegynae</taxon>
        <taxon>Araneoidea</taxon>
        <taxon>Araneidae</taxon>
        <taxon>Caerostris</taxon>
    </lineage>
</organism>
<accession>A0AAV4TX75</accession>
<sequence length="67" mass="7425">MEDIVSSTARKRALFAQSSGTIWRLPEIPENGTDVYESWVQLDKTFKNAAQSLVKTLLPSIMEAPAS</sequence>
<dbReference type="EMBL" id="BPLR01011883">
    <property type="protein sequence ID" value="GIY49779.1"/>
    <property type="molecule type" value="Genomic_DNA"/>
</dbReference>
<evidence type="ECO:0000313" key="2">
    <source>
        <dbReference type="Proteomes" id="UP001054945"/>
    </source>
</evidence>
<gene>
    <name evidence="1" type="ORF">CEXT_699501</name>
</gene>
<protein>
    <submittedName>
        <fullName evidence="1">Uncharacterized protein</fullName>
    </submittedName>
</protein>
<proteinExistence type="predicted"/>
<dbReference type="Proteomes" id="UP001054945">
    <property type="component" value="Unassembled WGS sequence"/>
</dbReference>